<reference evidence="1 2" key="1">
    <citation type="submission" date="2023-02" db="EMBL/GenBank/DDBJ databases">
        <title>LHISI_Scaffold_Assembly.</title>
        <authorList>
            <person name="Stuart O.P."/>
            <person name="Cleave R."/>
            <person name="Magrath M.J.L."/>
            <person name="Mikheyev A.S."/>
        </authorList>
    </citation>
    <scope>NUCLEOTIDE SEQUENCE [LARGE SCALE GENOMIC DNA]</scope>
    <source>
        <strain evidence="1">Daus_M_001</strain>
        <tissue evidence="1">Leg muscle</tissue>
    </source>
</reference>
<name>A0ABQ9GAJ7_9NEOP</name>
<gene>
    <name evidence="1" type="ORF">PR048_028444</name>
</gene>
<protein>
    <submittedName>
        <fullName evidence="1">Uncharacterized protein</fullName>
    </submittedName>
</protein>
<evidence type="ECO:0000313" key="2">
    <source>
        <dbReference type="Proteomes" id="UP001159363"/>
    </source>
</evidence>
<sequence length="226" mass="25974">MRAELLHDLPPGYEGHANGTGSMNSELFVAYFQHFANHVKPSKICQFYFLLITIFRMCHCQLLISRNNNNACGIEPYSPQIFAEEDFARSATFERDIQAEPSHDQQTIAWSGQQAAAVENYLLLQHIIMQPGRSHQQDRQEVVPDEAENRTHISQANYNENGTVANRPRATKQKRPNIYACILTSTPWPGREEEFVDSPDEDWMKCGTCEQWWHEKCSSYEGCGQF</sequence>
<keyword evidence="2" id="KW-1185">Reference proteome</keyword>
<evidence type="ECO:0000313" key="1">
    <source>
        <dbReference type="EMBL" id="KAJ8869454.1"/>
    </source>
</evidence>
<accession>A0ABQ9GAJ7</accession>
<proteinExistence type="predicted"/>
<feature type="non-terminal residue" evidence="1">
    <location>
        <position position="226"/>
    </location>
</feature>
<organism evidence="1 2">
    <name type="scientific">Dryococelus australis</name>
    <dbReference type="NCBI Taxonomy" id="614101"/>
    <lineage>
        <taxon>Eukaryota</taxon>
        <taxon>Metazoa</taxon>
        <taxon>Ecdysozoa</taxon>
        <taxon>Arthropoda</taxon>
        <taxon>Hexapoda</taxon>
        <taxon>Insecta</taxon>
        <taxon>Pterygota</taxon>
        <taxon>Neoptera</taxon>
        <taxon>Polyneoptera</taxon>
        <taxon>Phasmatodea</taxon>
        <taxon>Verophasmatodea</taxon>
        <taxon>Anareolatae</taxon>
        <taxon>Phasmatidae</taxon>
        <taxon>Eurycanthinae</taxon>
        <taxon>Dryococelus</taxon>
    </lineage>
</organism>
<dbReference type="EMBL" id="JARBHB010000013">
    <property type="protein sequence ID" value="KAJ8869454.1"/>
    <property type="molecule type" value="Genomic_DNA"/>
</dbReference>
<comment type="caution">
    <text evidence="1">The sequence shown here is derived from an EMBL/GenBank/DDBJ whole genome shotgun (WGS) entry which is preliminary data.</text>
</comment>
<dbReference type="Proteomes" id="UP001159363">
    <property type="component" value="Chromosome 12"/>
</dbReference>